<reference evidence="1" key="1">
    <citation type="submission" date="2014-08" db="EMBL/GenBank/DDBJ databases">
        <authorList>
            <person name="Sharma Rahul"/>
            <person name="Thines Marco"/>
        </authorList>
    </citation>
    <scope>NUCLEOTIDE SEQUENCE</scope>
</reference>
<name>A0A0F7SGR2_PHARH</name>
<sequence length="190" mass="21486">MATKRIQISRGVHKKSIPDELSSHNLDQLVDVTSHTSRSSNLIESFYKDRALASHPDLQLNESSSTIHFSPAEDPLFDELLWNLNTFPALAFPILKPELKHHPIYRSSFIHSIGKKRRLSDSPLALAPPATYQVSLLYGSNLKCPMRSGRRRVAQKRARSHQGIVNETNLFLSGKKREESEADGFAFLRL</sequence>
<accession>A0A0F7SGR2</accession>
<proteinExistence type="predicted"/>
<organism evidence="1">
    <name type="scientific">Phaffia rhodozyma</name>
    <name type="common">Yeast</name>
    <name type="synonym">Xanthophyllomyces dendrorhous</name>
    <dbReference type="NCBI Taxonomy" id="264483"/>
    <lineage>
        <taxon>Eukaryota</taxon>
        <taxon>Fungi</taxon>
        <taxon>Dikarya</taxon>
        <taxon>Basidiomycota</taxon>
        <taxon>Agaricomycotina</taxon>
        <taxon>Tremellomycetes</taxon>
        <taxon>Cystofilobasidiales</taxon>
        <taxon>Mrakiaceae</taxon>
        <taxon>Phaffia</taxon>
    </lineage>
</organism>
<dbReference type="EMBL" id="LN483167">
    <property type="protein sequence ID" value="CDZ96938.1"/>
    <property type="molecule type" value="Genomic_DNA"/>
</dbReference>
<protein>
    <submittedName>
        <fullName evidence="1">Uncharacterized protein</fullName>
    </submittedName>
</protein>
<evidence type="ECO:0000313" key="1">
    <source>
        <dbReference type="EMBL" id="CDZ96938.1"/>
    </source>
</evidence>
<dbReference type="AlphaFoldDB" id="A0A0F7SGR2"/>